<evidence type="ECO:0000256" key="11">
    <source>
        <dbReference type="SAM" id="MobiDB-lite"/>
    </source>
</evidence>
<comment type="caution">
    <text evidence="12">The sequence shown here is derived from an EMBL/GenBank/DDBJ whole genome shotgun (WGS) entry which is preliminary data.</text>
</comment>
<evidence type="ECO:0000313" key="12">
    <source>
        <dbReference type="EMBL" id="EHB92212.1"/>
    </source>
</evidence>
<dbReference type="OrthoDB" id="9801642at2"/>
<keyword evidence="13" id="KW-1185">Reference proteome</keyword>
<dbReference type="eggNOG" id="COG0763">
    <property type="taxonomic scope" value="Bacteria"/>
</dbReference>
<keyword evidence="5" id="KW-0441">Lipid A biosynthesis</keyword>
<evidence type="ECO:0000256" key="4">
    <source>
        <dbReference type="ARBA" id="ARBA00022516"/>
    </source>
</evidence>
<dbReference type="InterPro" id="IPR003835">
    <property type="entry name" value="Glyco_trans_19"/>
</dbReference>
<keyword evidence="8" id="KW-0443">Lipid metabolism</keyword>
<dbReference type="EC" id="2.4.1.182" evidence="2 10"/>
<evidence type="ECO:0000256" key="7">
    <source>
        <dbReference type="ARBA" id="ARBA00022679"/>
    </source>
</evidence>
<dbReference type="NCBIfam" id="TIGR00215">
    <property type="entry name" value="lpxB"/>
    <property type="match status" value="1"/>
</dbReference>
<dbReference type="GO" id="GO:0016020">
    <property type="term" value="C:membrane"/>
    <property type="evidence" value="ECO:0007669"/>
    <property type="project" value="GOC"/>
</dbReference>
<dbReference type="PANTHER" id="PTHR30372">
    <property type="entry name" value="LIPID-A-DISACCHARIDE SYNTHASE"/>
    <property type="match status" value="1"/>
</dbReference>
<feature type="compositionally biased region" description="Polar residues" evidence="11">
    <location>
        <begin position="404"/>
        <end position="419"/>
    </location>
</feature>
<dbReference type="Proteomes" id="UP000006008">
    <property type="component" value="Unassembled WGS sequence"/>
</dbReference>
<evidence type="ECO:0000256" key="6">
    <source>
        <dbReference type="ARBA" id="ARBA00022676"/>
    </source>
</evidence>
<dbReference type="GO" id="GO:0005543">
    <property type="term" value="F:phospholipid binding"/>
    <property type="evidence" value="ECO:0007669"/>
    <property type="project" value="TreeGrafter"/>
</dbReference>
<evidence type="ECO:0000256" key="10">
    <source>
        <dbReference type="NCBIfam" id="TIGR00215"/>
    </source>
</evidence>
<dbReference type="GO" id="GO:0008915">
    <property type="term" value="F:lipid-A-disaccharide synthase activity"/>
    <property type="evidence" value="ECO:0007669"/>
    <property type="project" value="UniProtKB-UniRule"/>
</dbReference>
<organism evidence="12 13">
    <name type="scientific">Alistipes indistinctus YIT 12060</name>
    <dbReference type="NCBI Taxonomy" id="742725"/>
    <lineage>
        <taxon>Bacteria</taxon>
        <taxon>Pseudomonadati</taxon>
        <taxon>Bacteroidota</taxon>
        <taxon>Bacteroidia</taxon>
        <taxon>Bacteroidales</taxon>
        <taxon>Rikenellaceae</taxon>
        <taxon>Alistipes</taxon>
    </lineage>
</organism>
<gene>
    <name evidence="12" type="ORF">HMPREF9450_02261</name>
</gene>
<dbReference type="SUPFAM" id="SSF53756">
    <property type="entry name" value="UDP-Glycosyltransferase/glycogen phosphorylase"/>
    <property type="match status" value="1"/>
</dbReference>
<dbReference type="GeneID" id="92817070"/>
<evidence type="ECO:0000256" key="8">
    <source>
        <dbReference type="ARBA" id="ARBA00023098"/>
    </source>
</evidence>
<dbReference type="GO" id="GO:0009245">
    <property type="term" value="P:lipid A biosynthetic process"/>
    <property type="evidence" value="ECO:0007669"/>
    <property type="project" value="UniProtKB-UniRule"/>
</dbReference>
<dbReference type="PATRIC" id="fig|742725.3.peg.2329"/>
<comment type="function">
    <text evidence="1">Condensation of UDP-2,3-diacylglucosamine and 2,3-diacylglucosamine-1-phosphate to form lipid A disaccharide, a precursor of lipid A, a phosphorylated glycolipid that anchors the lipopolysaccharide to the outer membrane of the cell.</text>
</comment>
<dbReference type="Pfam" id="PF02684">
    <property type="entry name" value="LpxB"/>
    <property type="match status" value="1"/>
</dbReference>
<dbReference type="HOGENOM" id="CLU_036577_0_0_10"/>
<evidence type="ECO:0000256" key="3">
    <source>
        <dbReference type="ARBA" id="ARBA00020902"/>
    </source>
</evidence>
<keyword evidence="4" id="KW-0444">Lipid biosynthesis</keyword>
<dbReference type="RefSeq" id="WP_009135067.1">
    <property type="nucleotide sequence ID" value="NZ_CP102250.1"/>
</dbReference>
<evidence type="ECO:0000256" key="9">
    <source>
        <dbReference type="ARBA" id="ARBA00048975"/>
    </source>
</evidence>
<evidence type="ECO:0000256" key="5">
    <source>
        <dbReference type="ARBA" id="ARBA00022556"/>
    </source>
</evidence>
<comment type="catalytic activity">
    <reaction evidence="9">
        <text>a lipid X + a UDP-2-N,3-O-bis[(3R)-3-hydroxyacyl]-alpha-D-glucosamine = a lipid A disaccharide + UDP + H(+)</text>
        <dbReference type="Rhea" id="RHEA:67828"/>
        <dbReference type="ChEBI" id="CHEBI:15378"/>
        <dbReference type="ChEBI" id="CHEBI:58223"/>
        <dbReference type="ChEBI" id="CHEBI:137748"/>
        <dbReference type="ChEBI" id="CHEBI:176338"/>
        <dbReference type="ChEBI" id="CHEBI:176343"/>
        <dbReference type="EC" id="2.4.1.182"/>
    </reaction>
</comment>
<evidence type="ECO:0000313" key="13">
    <source>
        <dbReference type="Proteomes" id="UP000006008"/>
    </source>
</evidence>
<name>G5H9H5_9BACT</name>
<keyword evidence="7" id="KW-0808">Transferase</keyword>
<dbReference type="AlphaFoldDB" id="G5H9H5"/>
<accession>G5H9H5</accession>
<dbReference type="EMBL" id="ADLD01000013">
    <property type="protein sequence ID" value="EHB92212.1"/>
    <property type="molecule type" value="Genomic_DNA"/>
</dbReference>
<keyword evidence="6" id="KW-0328">Glycosyltransferase</keyword>
<dbReference type="PANTHER" id="PTHR30372:SF4">
    <property type="entry name" value="LIPID-A-DISACCHARIDE SYNTHASE, MITOCHONDRIAL-RELATED"/>
    <property type="match status" value="1"/>
</dbReference>
<sequence>MRYYLIAGEASGDLHGSNLIRGIRKADSGAVFRFWGGDKMAEAGGAENLAMHYKKASFMGFTEVLLHLRTIFRQMDECKADIAAFRPDVLILIDYAGFNLRIARFAKENGIPTYYYIAPKVWAWKESRVKKIRKYVDRLFVIFPFEIDYFRSKEIAPVYEGNPLIDSIDQRRTGLLSRNEFAAQNGLDGRPVIALLAGSRRSEIGYNLPFMVELSKQYPQYQFVVAGVSWLDKQVYTPYLDGSDVRYVCDKTYELLSVSDAAVVTSGTATLETALLGIPQIVCYRRDWASMLIGKAFLKIPYVSLVNLVLRREAVRELLQHHMTMKNATEELSAILPGGAKHEKMLADYAELQRLIGQKNPSDRFAARMVELLHKDLNEKRGEKSAHTANNGASRVLSAAQDPSGATGTSTSPDSPASK</sequence>
<proteinExistence type="predicted"/>
<dbReference type="STRING" id="742725.HMPREF9450_02261"/>
<protein>
    <recommendedName>
        <fullName evidence="3 10">Lipid-A-disaccharide synthase</fullName>
        <ecNumber evidence="2 10">2.4.1.182</ecNumber>
    </recommendedName>
</protein>
<evidence type="ECO:0000256" key="2">
    <source>
        <dbReference type="ARBA" id="ARBA00012687"/>
    </source>
</evidence>
<evidence type="ECO:0000256" key="1">
    <source>
        <dbReference type="ARBA" id="ARBA00002056"/>
    </source>
</evidence>
<reference evidence="12 13" key="1">
    <citation type="submission" date="2011-08" db="EMBL/GenBank/DDBJ databases">
        <title>The Genome Sequence of Alistipes indistinctus YIT 12060.</title>
        <authorList>
            <consortium name="The Broad Institute Genome Sequencing Platform"/>
            <person name="Earl A."/>
            <person name="Ward D."/>
            <person name="Feldgarden M."/>
            <person name="Gevers D."/>
            <person name="Morotomi M."/>
            <person name="Young S.K."/>
            <person name="Zeng Q."/>
            <person name="Gargeya S."/>
            <person name="Fitzgerald M."/>
            <person name="Haas B."/>
            <person name="Abouelleil A."/>
            <person name="Alvarado L."/>
            <person name="Arachchi H.M."/>
            <person name="Berlin A."/>
            <person name="Brown A."/>
            <person name="Chapman S.B."/>
            <person name="Chen Z."/>
            <person name="Dunbar C."/>
            <person name="Freedman E."/>
            <person name="Gearin G."/>
            <person name="Gellesch M."/>
            <person name="Goldberg J."/>
            <person name="Griggs A."/>
            <person name="Gujja S."/>
            <person name="Heiman D."/>
            <person name="Howarth C."/>
            <person name="Larson L."/>
            <person name="Lui A."/>
            <person name="MacDonald P.J.P."/>
            <person name="Montmayeur A."/>
            <person name="Murphy C."/>
            <person name="Neiman D."/>
            <person name="Pearson M."/>
            <person name="Priest M."/>
            <person name="Roberts A."/>
            <person name="Saif S."/>
            <person name="Shea T."/>
            <person name="Shenoy N."/>
            <person name="Sisk P."/>
            <person name="Stolte C."/>
            <person name="Sykes S."/>
            <person name="Wortman J."/>
            <person name="Nusbaum C."/>
            <person name="Birren B."/>
        </authorList>
    </citation>
    <scope>NUCLEOTIDE SEQUENCE [LARGE SCALE GENOMIC DNA]</scope>
    <source>
        <strain evidence="12 13">YIT 12060</strain>
    </source>
</reference>
<feature type="region of interest" description="Disordered" evidence="11">
    <location>
        <begin position="378"/>
        <end position="419"/>
    </location>
</feature>